<dbReference type="InterPro" id="IPR036179">
    <property type="entry name" value="Ig-like_dom_sf"/>
</dbReference>
<dbReference type="PANTHER" id="PTHR35971">
    <property type="entry name" value="SI:DKEY-31G6.6"/>
    <property type="match status" value="1"/>
</dbReference>
<dbReference type="OMA" id="PHARLEW"/>
<proteinExistence type="predicted"/>
<keyword evidence="3" id="KW-0597">Phosphoprotein</keyword>
<dbReference type="Gene3D" id="2.60.40.10">
    <property type="entry name" value="Immunoglobulins"/>
    <property type="match status" value="1"/>
</dbReference>
<dbReference type="InterPro" id="IPR013783">
    <property type="entry name" value="Ig-like_fold"/>
</dbReference>
<sequence length="124" mass="13795">MILLGKVEISQDPVSGSTYFPNSSALPVVFKRELQNQELQEGESVTLRCELSKPGVPVVWRKGTEVISSGEKAVHQLRILRVEEGDAGLYTCKTKDAESCATLTVKGKRVCWPVTFLFSFYQLD</sequence>
<accession>A0A672LDL9</accession>
<dbReference type="InterPro" id="IPR013151">
    <property type="entry name" value="Immunoglobulin_dom"/>
</dbReference>
<evidence type="ECO:0000256" key="1">
    <source>
        <dbReference type="ARBA" id="ARBA00004496"/>
    </source>
</evidence>
<dbReference type="SUPFAM" id="SSF48726">
    <property type="entry name" value="Immunoglobulin"/>
    <property type="match status" value="1"/>
</dbReference>
<dbReference type="Ensembl" id="ENSSGRT00000022380.1">
    <property type="protein sequence ID" value="ENSSGRP00000020725.1"/>
    <property type="gene ID" value="ENSSGRG00000012484.1"/>
</dbReference>
<dbReference type="InterPro" id="IPR003599">
    <property type="entry name" value="Ig_sub"/>
</dbReference>
<keyword evidence="2" id="KW-0963">Cytoplasm</keyword>
<dbReference type="PANTHER" id="PTHR35971:SF5">
    <property type="entry name" value="OBSCURIN LIKE CYTOSKELETAL ADAPTOR 1"/>
    <property type="match status" value="1"/>
</dbReference>
<dbReference type="SMART" id="SM00408">
    <property type="entry name" value="IGc2"/>
    <property type="match status" value="1"/>
</dbReference>
<keyword evidence="5" id="KW-0393">Immunoglobulin domain</keyword>
<keyword evidence="4" id="KW-1015">Disulfide bond</keyword>
<evidence type="ECO:0000313" key="8">
    <source>
        <dbReference type="Proteomes" id="UP000472262"/>
    </source>
</evidence>
<comment type="subcellular location">
    <subcellularLocation>
        <location evidence="1">Cytoplasm</location>
    </subcellularLocation>
</comment>
<evidence type="ECO:0000256" key="2">
    <source>
        <dbReference type="ARBA" id="ARBA00022490"/>
    </source>
</evidence>
<reference evidence="7" key="2">
    <citation type="submission" date="2025-09" db="UniProtKB">
        <authorList>
            <consortium name="Ensembl"/>
        </authorList>
    </citation>
    <scope>IDENTIFICATION</scope>
</reference>
<dbReference type="PROSITE" id="PS50835">
    <property type="entry name" value="IG_LIKE"/>
    <property type="match status" value="1"/>
</dbReference>
<feature type="domain" description="Ig-like" evidence="6">
    <location>
        <begin position="21"/>
        <end position="104"/>
    </location>
</feature>
<dbReference type="Pfam" id="PF00047">
    <property type="entry name" value="ig"/>
    <property type="match status" value="1"/>
</dbReference>
<reference evidence="7" key="1">
    <citation type="submission" date="2025-08" db="UniProtKB">
        <authorList>
            <consortium name="Ensembl"/>
        </authorList>
    </citation>
    <scope>IDENTIFICATION</scope>
</reference>
<dbReference type="InParanoid" id="A0A672LDL9"/>
<dbReference type="InterPro" id="IPR003598">
    <property type="entry name" value="Ig_sub2"/>
</dbReference>
<dbReference type="SMART" id="SM00409">
    <property type="entry name" value="IG"/>
    <property type="match status" value="1"/>
</dbReference>
<dbReference type="InterPro" id="IPR007110">
    <property type="entry name" value="Ig-like_dom"/>
</dbReference>
<protein>
    <recommendedName>
        <fullName evidence="6">Ig-like domain-containing protein</fullName>
    </recommendedName>
</protein>
<dbReference type="Proteomes" id="UP000472262">
    <property type="component" value="Unassembled WGS sequence"/>
</dbReference>
<evidence type="ECO:0000313" key="7">
    <source>
        <dbReference type="Ensembl" id="ENSSGRP00000020725.1"/>
    </source>
</evidence>
<evidence type="ECO:0000259" key="6">
    <source>
        <dbReference type="PROSITE" id="PS50835"/>
    </source>
</evidence>
<evidence type="ECO:0000256" key="5">
    <source>
        <dbReference type="ARBA" id="ARBA00023319"/>
    </source>
</evidence>
<evidence type="ECO:0000256" key="3">
    <source>
        <dbReference type="ARBA" id="ARBA00022553"/>
    </source>
</evidence>
<dbReference type="GO" id="GO:0005737">
    <property type="term" value="C:cytoplasm"/>
    <property type="evidence" value="ECO:0007669"/>
    <property type="project" value="UniProtKB-SubCell"/>
</dbReference>
<organism evidence="7 8">
    <name type="scientific">Sinocyclocheilus grahami</name>
    <name type="common">Dianchi golden-line fish</name>
    <name type="synonym">Barbus grahami</name>
    <dbReference type="NCBI Taxonomy" id="75366"/>
    <lineage>
        <taxon>Eukaryota</taxon>
        <taxon>Metazoa</taxon>
        <taxon>Chordata</taxon>
        <taxon>Craniata</taxon>
        <taxon>Vertebrata</taxon>
        <taxon>Euteleostomi</taxon>
        <taxon>Actinopterygii</taxon>
        <taxon>Neopterygii</taxon>
        <taxon>Teleostei</taxon>
        <taxon>Ostariophysi</taxon>
        <taxon>Cypriniformes</taxon>
        <taxon>Cyprinidae</taxon>
        <taxon>Cyprininae</taxon>
        <taxon>Sinocyclocheilus</taxon>
    </lineage>
</organism>
<evidence type="ECO:0000256" key="4">
    <source>
        <dbReference type="ARBA" id="ARBA00023157"/>
    </source>
</evidence>
<dbReference type="InterPro" id="IPR052385">
    <property type="entry name" value="Obscurin/Obscurin-like_Reg"/>
</dbReference>
<keyword evidence="8" id="KW-1185">Reference proteome</keyword>
<dbReference type="AlphaFoldDB" id="A0A672LDL9"/>
<name>A0A672LDL9_SINGR</name>